<feature type="domain" description="Glutamyl-tRNA reductase N-terminal" evidence="6">
    <location>
        <begin position="13"/>
        <end position="174"/>
    </location>
</feature>
<dbReference type="HOGENOM" id="CLU_035113_0_0_2"/>
<evidence type="ECO:0000256" key="3">
    <source>
        <dbReference type="ARBA" id="ARBA00023244"/>
    </source>
</evidence>
<keyword evidence="3 4" id="KW-0627">Porphyrin biosynthesis</keyword>
<evidence type="ECO:0000259" key="6">
    <source>
        <dbReference type="Pfam" id="PF05201"/>
    </source>
</evidence>
<dbReference type="InterPro" id="IPR006151">
    <property type="entry name" value="Shikm_DH/Glu-tRNA_Rdtase"/>
</dbReference>
<gene>
    <name evidence="4" type="primary">hemA</name>
    <name evidence="7" type="ordered locus">CENSYa_1657</name>
</gene>
<comment type="similarity">
    <text evidence="4">Belongs to the glutamyl-tRNA reductase family.</text>
</comment>
<dbReference type="GO" id="GO:0008883">
    <property type="term" value="F:glutamyl-tRNA reductase activity"/>
    <property type="evidence" value="ECO:0007669"/>
    <property type="project" value="UniProtKB-UniRule"/>
</dbReference>
<dbReference type="GO" id="GO:0050661">
    <property type="term" value="F:NADP binding"/>
    <property type="evidence" value="ECO:0007669"/>
    <property type="project" value="InterPro"/>
</dbReference>
<dbReference type="KEGG" id="csy:CENSYa_1657"/>
<dbReference type="STRING" id="414004.CENSYa_1657"/>
<dbReference type="HAMAP" id="MF_00087">
    <property type="entry name" value="Glu_tRNA_reductase"/>
    <property type="match status" value="1"/>
</dbReference>
<dbReference type="GO" id="GO:0019353">
    <property type="term" value="P:protoporphyrinogen IX biosynthetic process from glutamate"/>
    <property type="evidence" value="ECO:0007669"/>
    <property type="project" value="TreeGrafter"/>
</dbReference>
<dbReference type="PANTHER" id="PTHR43013:SF1">
    <property type="entry name" value="GLUTAMYL-TRNA REDUCTASE"/>
    <property type="match status" value="1"/>
</dbReference>
<accession>A0RY58</accession>
<keyword evidence="8" id="KW-1185">Reference proteome</keyword>
<dbReference type="FunFam" id="3.30.460.30:FF:000001">
    <property type="entry name" value="Glutamyl-tRNA reductase"/>
    <property type="match status" value="1"/>
</dbReference>
<feature type="binding site" evidence="4">
    <location>
        <begin position="206"/>
        <end position="211"/>
    </location>
    <ligand>
        <name>NADP(+)</name>
        <dbReference type="ChEBI" id="CHEBI:58349"/>
    </ligand>
</feature>
<feature type="site" description="Important for activity" evidence="4">
    <location>
        <position position="117"/>
    </location>
</feature>
<dbReference type="AlphaFoldDB" id="A0RY58"/>
<dbReference type="SUPFAM" id="SSF51735">
    <property type="entry name" value="NAD(P)-binding Rossmann-fold domains"/>
    <property type="match status" value="1"/>
</dbReference>
<dbReference type="Proteomes" id="UP000000758">
    <property type="component" value="Chromosome"/>
</dbReference>
<dbReference type="InterPro" id="IPR000343">
    <property type="entry name" value="4pyrrol_synth_GluRdtase"/>
</dbReference>
<dbReference type="UniPathway" id="UPA00251">
    <property type="reaction ID" value="UER00316"/>
</dbReference>
<protein>
    <recommendedName>
        <fullName evidence="4">Glutamyl-tRNA reductase</fullName>
        <shortName evidence="4">GluTR</shortName>
        <ecNumber evidence="4">1.2.1.70</ecNumber>
    </recommendedName>
</protein>
<dbReference type="InterPro" id="IPR036343">
    <property type="entry name" value="GluRdtase_N_sf"/>
</dbReference>
<feature type="domain" description="Quinate/shikimate 5-dehydrogenase/glutamyl-tRNA reductase" evidence="5">
    <location>
        <begin position="195"/>
        <end position="313"/>
    </location>
</feature>
<evidence type="ECO:0000256" key="1">
    <source>
        <dbReference type="ARBA" id="ARBA00022857"/>
    </source>
</evidence>
<dbReference type="InterPro" id="IPR015895">
    <property type="entry name" value="4pyrrol_synth_GluRdtase_N"/>
</dbReference>
<comment type="domain">
    <text evidence="4">Possesses an unusual extended V-shaped dimeric structure with each monomer consisting of three distinct domains arranged along a curved 'spinal' alpha-helix. The N-terminal catalytic domain specifically recognizes the glutamate moiety of the substrate. The second domain is the NADPH-binding domain, and the third C-terminal domain is responsible for dimerization.</text>
</comment>
<evidence type="ECO:0000259" key="5">
    <source>
        <dbReference type="Pfam" id="PF01488"/>
    </source>
</evidence>
<evidence type="ECO:0000256" key="2">
    <source>
        <dbReference type="ARBA" id="ARBA00023002"/>
    </source>
</evidence>
<comment type="caution">
    <text evidence="4">Lacks conserved residue(s) required for the propagation of feature annotation.</text>
</comment>
<dbReference type="Gene3D" id="3.30.460.30">
    <property type="entry name" value="Glutamyl-tRNA reductase, N-terminal domain"/>
    <property type="match status" value="1"/>
</dbReference>
<sequence>MAENNFDIICARITYKTVPLYKLARFSFKDVPAALAEFKKIPGISEVLILQTGSRVEVFMVVPRESDAPDVRSSAGQGLTIKQIEDIWIGLTEPDQYDLDHFDQTLGVYRNAEACVHLLRLAAGLESVVVGKSEIHDEIRSAEAAAKEAGASGEVLGLLFDTALRIGSRIRESTGIGEDIQTIGDIAVRMAEEGAGMAGKKILLMGTGSTAALVAKAMEAGGHAFEVTSKEAVRAEGFSSILGGTPVGFTDVMADFGRFDIVFVATTADYHVLTESVIGRGMKDKKTGTMILDISQPRAVNEDISGLPGVKLMFRDHIAEHEMEGLRARMAKMPAADAMVAKEAPVLGAMMAMHRG</sequence>
<dbReference type="EMBL" id="DP000238">
    <property type="protein sequence ID" value="ABK78275.1"/>
    <property type="molecule type" value="Genomic_DNA"/>
</dbReference>
<evidence type="ECO:0000256" key="4">
    <source>
        <dbReference type="HAMAP-Rule" id="MF_00087"/>
    </source>
</evidence>
<dbReference type="EC" id="1.2.1.70" evidence="4"/>
<proteinExistence type="inferred from homology"/>
<evidence type="ECO:0000313" key="7">
    <source>
        <dbReference type="EMBL" id="ABK78275.1"/>
    </source>
</evidence>
<comment type="subunit">
    <text evidence="4">Homodimer.</text>
</comment>
<dbReference type="InterPro" id="IPR036291">
    <property type="entry name" value="NAD(P)-bd_dom_sf"/>
</dbReference>
<comment type="function">
    <text evidence="4">Catalyzes the NADPH-dependent reduction of glutamyl-tRNA(Glu) to glutamate 1-semialdehyde (GSA).</text>
</comment>
<evidence type="ECO:0000313" key="8">
    <source>
        <dbReference type="Proteomes" id="UP000000758"/>
    </source>
</evidence>
<reference evidence="7 8" key="1">
    <citation type="journal article" date="2006" name="Proc. Natl. Acad. Sci. U.S.A.">
        <title>Genomic analysis of the uncultivated marine crenarchaeote Cenarchaeum symbiosum.</title>
        <authorList>
            <person name="Hallam S.J."/>
            <person name="Konstantinidis K.T."/>
            <person name="Putnam N."/>
            <person name="Schleper C."/>
            <person name="Watanabe Y."/>
            <person name="Sugahara J."/>
            <person name="Preston C."/>
            <person name="de la Torre J."/>
            <person name="Richardson P.M."/>
            <person name="DeLong E.F."/>
        </authorList>
    </citation>
    <scope>NUCLEOTIDE SEQUENCE [LARGE SCALE GENOMIC DNA]</scope>
    <source>
        <strain evidence="8">A</strain>
    </source>
</reference>
<dbReference type="Pfam" id="PF05201">
    <property type="entry name" value="GlutR_N"/>
    <property type="match status" value="1"/>
</dbReference>
<feature type="binding site" evidence="4">
    <location>
        <position position="127"/>
    </location>
    <ligand>
        <name>substrate</name>
    </ligand>
</feature>
<dbReference type="EnsemblBacteria" id="ABK78275">
    <property type="protein sequence ID" value="ABK78275"/>
    <property type="gene ID" value="CENSYa_1657"/>
</dbReference>
<comment type="pathway">
    <text evidence="4">Porphyrin-containing compound metabolism; protoporphyrin-IX biosynthesis; 5-aminolevulinate from L-glutamyl-tRNA(Glu): step 1/2.</text>
</comment>
<dbReference type="Gene3D" id="3.40.50.720">
    <property type="entry name" value="NAD(P)-binding Rossmann-like Domain"/>
    <property type="match status" value="1"/>
</dbReference>
<comment type="miscellaneous">
    <text evidence="4">During catalysis, the active site Cys acts as a nucleophile attacking the alpha-carbonyl group of tRNA-bound glutamate with the formation of a thioester intermediate between enzyme and glutamate, and the concomitant release of tRNA(Glu). The thioester intermediate is finally reduced by direct hydride transfer from NADPH, to form the product GSA.</text>
</comment>
<name>A0RY58_CENSY</name>
<dbReference type="PANTHER" id="PTHR43013">
    <property type="entry name" value="GLUTAMYL-TRNA REDUCTASE"/>
    <property type="match status" value="1"/>
</dbReference>
<comment type="catalytic activity">
    <reaction evidence="4">
        <text>(S)-4-amino-5-oxopentanoate + tRNA(Glu) + NADP(+) = L-glutamyl-tRNA(Glu) + NADPH + H(+)</text>
        <dbReference type="Rhea" id="RHEA:12344"/>
        <dbReference type="Rhea" id="RHEA-COMP:9663"/>
        <dbReference type="Rhea" id="RHEA-COMP:9680"/>
        <dbReference type="ChEBI" id="CHEBI:15378"/>
        <dbReference type="ChEBI" id="CHEBI:57501"/>
        <dbReference type="ChEBI" id="CHEBI:57783"/>
        <dbReference type="ChEBI" id="CHEBI:58349"/>
        <dbReference type="ChEBI" id="CHEBI:78442"/>
        <dbReference type="ChEBI" id="CHEBI:78520"/>
        <dbReference type="EC" id="1.2.1.70"/>
    </reaction>
</comment>
<organism evidence="7 8">
    <name type="scientific">Cenarchaeum symbiosum (strain A)</name>
    <dbReference type="NCBI Taxonomy" id="414004"/>
    <lineage>
        <taxon>Archaea</taxon>
        <taxon>Nitrososphaerota</taxon>
        <taxon>Candidatus Cenarchaeales</taxon>
        <taxon>Candidatus Cenarchaeaceae</taxon>
        <taxon>Candidatus Cenarchaeum</taxon>
    </lineage>
</organism>
<keyword evidence="1 4" id="KW-0521">NADP</keyword>
<dbReference type="SUPFAM" id="SSF69742">
    <property type="entry name" value="Glutamyl tRNA-reductase catalytic, N-terminal domain"/>
    <property type="match status" value="1"/>
</dbReference>
<keyword evidence="2 4" id="KW-0560">Oxidoreductase</keyword>
<dbReference type="Pfam" id="PF01488">
    <property type="entry name" value="Shikimate_DH"/>
    <property type="match status" value="1"/>
</dbReference>